<evidence type="ECO:0000313" key="2">
    <source>
        <dbReference type="Proteomes" id="UP000202528"/>
    </source>
</evidence>
<dbReference type="KEGG" id="vg:16045713"/>
<organism evidence="1 2">
    <name type="scientific">Halorubrum virus CGphi46</name>
    <dbReference type="NCBI Taxonomy" id="754066"/>
    <lineage>
        <taxon>Viruses</taxon>
        <taxon>Duplodnaviria</taxon>
        <taxon>Heunggongvirae</taxon>
        <taxon>Uroviricota</taxon>
        <taxon>Caudoviricetes</taxon>
        <taxon>Kirjokansivirales</taxon>
        <taxon>Graaviviridae</taxon>
        <taxon>Seejivirus</taxon>
        <taxon>Seejivirus salhabitans</taxon>
    </lineage>
</organism>
<dbReference type="Gene3D" id="1.10.10.10">
    <property type="entry name" value="Winged helix-like DNA-binding domain superfamily/Winged helix DNA-binding domain"/>
    <property type="match status" value="1"/>
</dbReference>
<accession>R9TQ76</accession>
<proteinExistence type="predicted"/>
<dbReference type="EMBL" id="HQ332141">
    <property type="protein sequence ID" value="AGN33827.1"/>
    <property type="molecule type" value="Genomic_DNA"/>
</dbReference>
<dbReference type="RefSeq" id="YP_008126574.1">
    <property type="nucleotide sequence ID" value="NC_021537.1"/>
</dbReference>
<evidence type="ECO:0000313" key="1">
    <source>
        <dbReference type="EMBL" id="AGN33827.1"/>
    </source>
</evidence>
<keyword evidence="2" id="KW-1185">Reference proteome</keyword>
<dbReference type="Proteomes" id="UP000202528">
    <property type="component" value="Segment"/>
</dbReference>
<name>R9TQ76_9CAUD</name>
<dbReference type="InterPro" id="IPR036388">
    <property type="entry name" value="WH-like_DNA-bd_sf"/>
</dbReference>
<dbReference type="SUPFAM" id="SSF46785">
    <property type="entry name" value="Winged helix' DNA-binding domain"/>
    <property type="match status" value="1"/>
</dbReference>
<dbReference type="GeneID" id="16045713"/>
<protein>
    <submittedName>
        <fullName evidence="1">Uncharacterized protein</fullName>
    </submittedName>
</protein>
<gene>
    <name evidence="1" type="ORF">HALG_00039</name>
</gene>
<dbReference type="InterPro" id="IPR036390">
    <property type="entry name" value="WH_DNA-bd_sf"/>
</dbReference>
<reference evidence="1 2" key="1">
    <citation type="submission" date="2010-09" db="EMBL/GenBank/DDBJ databases">
        <title>The Genome Sequence of Halorubrum phage CGphi46.</title>
        <authorList>
            <consortium name="The Broad Institute Genome Sequencing Platform"/>
            <person name="Henn M.R."/>
            <person name="Dillon J."/>
            <person name="Levin J."/>
            <person name="Malboeuf C."/>
            <person name="Casali M."/>
            <person name="Russ C."/>
            <person name="Lennon N."/>
            <person name="Chapman S.B."/>
            <person name="Erlich R."/>
            <person name="Young S.K."/>
            <person name="Yandava C."/>
            <person name="Zeng Q."/>
            <person name="Fitzgerald M.F."/>
            <person name="Alvarado L."/>
            <person name="Anderson S."/>
            <person name="Berlin A."/>
            <person name="Chen Z."/>
            <person name="Freedman E."/>
            <person name="Gellesch M."/>
            <person name="Goldberg J."/>
            <person name="Green L."/>
            <person name="Griggs A."/>
            <person name="Gujja S."/>
            <person name="Heilman E."/>
            <person name="Heiman D."/>
            <person name="Hollinger A."/>
            <person name="Howarth C."/>
            <person name="Larson L."/>
            <person name="Mehta T."/>
            <person name="Neiman D."/>
            <person name="Pearson M."/>
            <person name="Roberts A."/>
            <person name="Ryan E."/>
            <person name="Saif S."/>
            <person name="Shea T."/>
            <person name="Shenoy N."/>
            <person name="Sisk P."/>
            <person name="Stolte C."/>
            <person name="Sykes S."/>
            <person name="White J."/>
            <person name="Haas B."/>
            <person name="Nusbaum C."/>
            <person name="Birren B."/>
        </authorList>
    </citation>
    <scope>NUCLEOTIDE SEQUENCE [LARGE SCALE GENOMIC DNA]</scope>
    <source>
        <strain evidence="1 2">CGphi46</strain>
    </source>
</reference>
<sequence length="80" mass="8941">MSTDTAAGDVLNTTDRALLREMSDGERHDAPELAALTQRNRSYINTRLRHLTQHGFAHAIQHSRGMYEITTKGMGVCVDE</sequence>